<proteinExistence type="predicted"/>
<evidence type="ECO:0000256" key="1">
    <source>
        <dbReference type="SAM" id="MobiDB-lite"/>
    </source>
</evidence>
<dbReference type="Pfam" id="PF07643">
    <property type="entry name" value="DUF1598"/>
    <property type="match status" value="1"/>
</dbReference>
<evidence type="ECO:0008006" key="3">
    <source>
        <dbReference type="Google" id="ProtNLM"/>
    </source>
</evidence>
<reference evidence="2" key="1">
    <citation type="submission" date="2018-06" db="EMBL/GenBank/DDBJ databases">
        <authorList>
            <person name="Zhirakovskaya E."/>
        </authorList>
    </citation>
    <scope>NUCLEOTIDE SEQUENCE</scope>
</reference>
<dbReference type="EMBL" id="UOGL01000129">
    <property type="protein sequence ID" value="VAX37539.1"/>
    <property type="molecule type" value="Genomic_DNA"/>
</dbReference>
<accession>A0A3B1D5Q5</accession>
<feature type="region of interest" description="Disordered" evidence="1">
    <location>
        <begin position="456"/>
        <end position="483"/>
    </location>
</feature>
<dbReference type="InterPro" id="IPR011487">
    <property type="entry name" value="DUF1598"/>
</dbReference>
<sequence length="483" mass="53435">MKRFSVRQFLLFLSILFLHSLLGSPLTTLARNHPVGGGPGGGFGGGGPGGGGPGGGGPGGAAGGIIIDANGVVKSFFQKGRSTPLLKKKQVAFAKKNFSTDLVAKSSLRKISLVRLEKEIQKQLAAGKKLTNEVKYLAGLQRIDFVFVYPDKKDIVIAGLAEGFAPDPFGRAVGIYSGRPTIQLDDLLVALRALQKGDKIGCSIDPKKERLAALEKYIKYNSNPSSTAVAQRRYFEMAQVLGMQDIKTWGVPKDSHFALTLVEADLLMKRISMGLDPSHVRKFRTHLSMLGRRGNSIQRWWFSPLYKPFQTTNDKTVFQFNGQRAQLLSQEEVTQMGNRSNASTTRLSTVKYAKLFTKRFPKLAKKNATFADLQNLIDLSVLAALFKQEGLPEKVAWKMELFLDNEKLVVQKYNVPREVHSIFSYKMSGRSMVTGLVGGGVVLHPYQTLRALEQNPEQAKGLQEKHNAASQKETSNKHPWWWD</sequence>
<protein>
    <recommendedName>
        <fullName evidence="3">DUF1598 domain-containing protein</fullName>
    </recommendedName>
</protein>
<organism evidence="2">
    <name type="scientific">hydrothermal vent metagenome</name>
    <dbReference type="NCBI Taxonomy" id="652676"/>
    <lineage>
        <taxon>unclassified sequences</taxon>
        <taxon>metagenomes</taxon>
        <taxon>ecological metagenomes</taxon>
    </lineage>
</organism>
<feature type="region of interest" description="Disordered" evidence="1">
    <location>
        <begin position="37"/>
        <end position="57"/>
    </location>
</feature>
<dbReference type="AlphaFoldDB" id="A0A3B1D5Q5"/>
<evidence type="ECO:0000313" key="2">
    <source>
        <dbReference type="EMBL" id="VAX37539.1"/>
    </source>
</evidence>
<gene>
    <name evidence="2" type="ORF">MNBD_PLANCTO02-2125</name>
</gene>
<name>A0A3B1D5Q5_9ZZZZ</name>